<dbReference type="RefSeq" id="WP_015706978.1">
    <property type="nucleotide sequence ID" value="NC_015578.1"/>
</dbReference>
<evidence type="ECO:0000313" key="2">
    <source>
        <dbReference type="EMBL" id="AEF86456.1"/>
    </source>
</evidence>
<sequence length="249" mass="28486">MSGKKILVERPSKKIYLEDGKVYKVMGDAYLASDVLNEALNLAAVGETELRVPKLLEVTKIDGEWAIVWEYIQGNTLAELMEKNPAQADAYLDRFVEIQMRMQLYNASRLPSQFEKLHRKISVCGLDATVRYELHTRLEGLPRHTKLCHGDFNPSNIIITDKDEDYIIDWSHATQGNASADAAQTYLLFYLAGQQDRAEKYLNLFCKKTDTAKQYAQKWISIVAASQLVKGKFEEKETLLRWANVAEYQ</sequence>
<dbReference type="HOGENOM" id="CLU_083624_1_0_12"/>
<organism evidence="2 3">
    <name type="scientific">Treponema primitia (strain ATCC BAA-887 / DSM 12427 / ZAS-2)</name>
    <dbReference type="NCBI Taxonomy" id="545694"/>
    <lineage>
        <taxon>Bacteria</taxon>
        <taxon>Pseudomonadati</taxon>
        <taxon>Spirochaetota</taxon>
        <taxon>Spirochaetia</taxon>
        <taxon>Spirochaetales</taxon>
        <taxon>Treponemataceae</taxon>
        <taxon>Treponema</taxon>
    </lineage>
</organism>
<protein>
    <submittedName>
        <fullName evidence="2">Aminoglycoside phosphotransferase</fullName>
    </submittedName>
</protein>
<evidence type="ECO:0000313" key="3">
    <source>
        <dbReference type="Proteomes" id="UP000009223"/>
    </source>
</evidence>
<dbReference type="Proteomes" id="UP000009223">
    <property type="component" value="Chromosome"/>
</dbReference>
<dbReference type="eggNOG" id="COG0510">
    <property type="taxonomic scope" value="Bacteria"/>
</dbReference>
<accession>F5YKB7</accession>
<dbReference type="GO" id="GO:0004672">
    <property type="term" value="F:protein kinase activity"/>
    <property type="evidence" value="ECO:0007669"/>
    <property type="project" value="InterPro"/>
</dbReference>
<dbReference type="GO" id="GO:0005524">
    <property type="term" value="F:ATP binding"/>
    <property type="evidence" value="ECO:0007669"/>
    <property type="project" value="InterPro"/>
</dbReference>
<proteinExistence type="predicted"/>
<name>F5YKB7_TREPZ</name>
<dbReference type="InterPro" id="IPR002575">
    <property type="entry name" value="Aminoglycoside_PTrfase"/>
</dbReference>
<dbReference type="STRING" id="545694.TREPR_3298"/>
<dbReference type="PROSITE" id="PS50011">
    <property type="entry name" value="PROTEIN_KINASE_DOM"/>
    <property type="match status" value="1"/>
</dbReference>
<dbReference type="AlphaFoldDB" id="F5YKB7"/>
<gene>
    <name evidence="2" type="ordered locus">TREPR_3298</name>
</gene>
<dbReference type="KEGG" id="tpi:TREPR_3298"/>
<reference evidence="3" key="1">
    <citation type="submission" date="2009-12" db="EMBL/GenBank/DDBJ databases">
        <title>Complete sequence of Treponema primitia strain ZAS-2.</title>
        <authorList>
            <person name="Tetu S.G."/>
            <person name="Matson E."/>
            <person name="Ren Q."/>
            <person name="Seshadri R."/>
            <person name="Elbourne L."/>
            <person name="Hassan K.A."/>
            <person name="Durkin A."/>
            <person name="Radune D."/>
            <person name="Mohamoud Y."/>
            <person name="Shay R."/>
            <person name="Jin S."/>
            <person name="Zhang X."/>
            <person name="Lucey K."/>
            <person name="Ballor N.R."/>
            <person name="Ottesen E."/>
            <person name="Rosenthal R."/>
            <person name="Allen A."/>
            <person name="Leadbetter J.R."/>
            <person name="Paulsen I.T."/>
        </authorList>
    </citation>
    <scope>NUCLEOTIDE SEQUENCE [LARGE SCALE GENOMIC DNA]</scope>
    <source>
        <strain evidence="3">ATCC BAA-887 / DSM 12427 / ZAS-2</strain>
    </source>
</reference>
<dbReference type="InterPro" id="IPR011009">
    <property type="entry name" value="Kinase-like_dom_sf"/>
</dbReference>
<keyword evidence="2" id="KW-0808">Transferase</keyword>
<dbReference type="OrthoDB" id="9799672at2"/>
<evidence type="ECO:0000259" key="1">
    <source>
        <dbReference type="PROSITE" id="PS50011"/>
    </source>
</evidence>
<dbReference type="Pfam" id="PF01636">
    <property type="entry name" value="APH"/>
    <property type="match status" value="1"/>
</dbReference>
<feature type="domain" description="Protein kinase" evidence="1">
    <location>
        <begin position="1"/>
        <end position="249"/>
    </location>
</feature>
<dbReference type="SUPFAM" id="SSF56112">
    <property type="entry name" value="Protein kinase-like (PK-like)"/>
    <property type="match status" value="1"/>
</dbReference>
<dbReference type="InterPro" id="IPR051678">
    <property type="entry name" value="AGP_Transferase"/>
</dbReference>
<dbReference type="Gene3D" id="3.90.1200.10">
    <property type="match status" value="1"/>
</dbReference>
<reference evidence="2 3" key="2">
    <citation type="journal article" date="2011" name="ISME J.">
        <title>RNA-seq reveals cooperative metabolic interactions between two termite-gut spirochete species in co-culture.</title>
        <authorList>
            <person name="Rosenthal A.Z."/>
            <person name="Matson E.G."/>
            <person name="Eldar A."/>
            <person name="Leadbetter J.R."/>
        </authorList>
    </citation>
    <scope>NUCLEOTIDE SEQUENCE [LARGE SCALE GENOMIC DNA]</scope>
    <source>
        <strain evidence="3">ATCC BAA-887 / DSM 12427 / ZAS-2</strain>
    </source>
</reference>
<dbReference type="PANTHER" id="PTHR21310">
    <property type="entry name" value="AMINOGLYCOSIDE PHOSPHOTRANSFERASE-RELATED-RELATED"/>
    <property type="match status" value="1"/>
</dbReference>
<keyword evidence="3" id="KW-1185">Reference proteome</keyword>
<dbReference type="EMBL" id="CP001843">
    <property type="protein sequence ID" value="AEF86456.1"/>
    <property type="molecule type" value="Genomic_DNA"/>
</dbReference>
<dbReference type="InterPro" id="IPR000719">
    <property type="entry name" value="Prot_kinase_dom"/>
</dbReference>